<dbReference type="EMBL" id="JABDHM010000008">
    <property type="protein sequence ID" value="KAF5225219.1"/>
    <property type="molecule type" value="Genomic_DNA"/>
</dbReference>
<evidence type="ECO:0000313" key="5">
    <source>
        <dbReference type="Proteomes" id="UP000583944"/>
    </source>
</evidence>
<dbReference type="Proteomes" id="UP000583944">
    <property type="component" value="Unassembled WGS sequence"/>
</dbReference>
<dbReference type="InterPro" id="IPR036572">
    <property type="entry name" value="Doublecortin_dom_sf"/>
</dbReference>
<name>A0A7J6YEW2_TRYCR</name>
<comment type="caution">
    <text evidence="4">The sequence shown here is derived from an EMBL/GenBank/DDBJ whole genome shotgun (WGS) entry which is preliminary data.</text>
</comment>
<dbReference type="Gene3D" id="3.10.20.230">
    <property type="entry name" value="Doublecortin domain"/>
    <property type="match status" value="1"/>
</dbReference>
<evidence type="ECO:0000313" key="4">
    <source>
        <dbReference type="EMBL" id="KAF5225219.1"/>
    </source>
</evidence>
<organism evidence="4 5">
    <name type="scientific">Trypanosoma cruzi</name>
    <dbReference type="NCBI Taxonomy" id="5693"/>
    <lineage>
        <taxon>Eukaryota</taxon>
        <taxon>Discoba</taxon>
        <taxon>Euglenozoa</taxon>
        <taxon>Kinetoplastea</taxon>
        <taxon>Metakinetoplastina</taxon>
        <taxon>Trypanosomatida</taxon>
        <taxon>Trypanosomatidae</taxon>
        <taxon>Trypanosoma</taxon>
        <taxon>Schizotrypanum</taxon>
    </lineage>
</organism>
<dbReference type="InterPro" id="IPR003533">
    <property type="entry name" value="Doublecortin_dom"/>
</dbReference>
<feature type="coiled-coil region" evidence="1">
    <location>
        <begin position="1"/>
        <end position="35"/>
    </location>
</feature>
<feature type="region of interest" description="Disordered" evidence="2">
    <location>
        <begin position="199"/>
        <end position="219"/>
    </location>
</feature>
<evidence type="ECO:0000256" key="2">
    <source>
        <dbReference type="SAM" id="MobiDB-lite"/>
    </source>
</evidence>
<dbReference type="AlphaFoldDB" id="A0A7J6YEW2"/>
<evidence type="ECO:0000256" key="1">
    <source>
        <dbReference type="SAM" id="Coils"/>
    </source>
</evidence>
<feature type="compositionally biased region" description="Low complexity" evidence="2">
    <location>
        <begin position="209"/>
        <end position="219"/>
    </location>
</feature>
<evidence type="ECO:0000259" key="3">
    <source>
        <dbReference type="PROSITE" id="PS50309"/>
    </source>
</evidence>
<accession>A0A7J6YEW2</accession>
<proteinExistence type="predicted"/>
<sequence length="680" mass="74605">MLSAAARREEIQKKIELLRQEREREKQAFDELALRDDGMTPSQIAEAARRKAMEEVPTSLQVGGTTISVGDYVETIDDPHALLVAENGIFVPDPVKQVYLGERGKVTCILPSFQEKSAVEIVFADGASKVFLTECLLLGKKSRPKKSSAPKVSHKAVYFDAEDLHVPEFVPPAKPEPLLQPSWSNINIPSRKPKAMLENLKPCKPPTIPTDTTTTTTTTNTTTTLDVTKATTTLVPSVERRDSNAGEENFREQPKTNFLFISNGAPSASYVMRMDSETLGSHAKTDQSIGLVKEVLSERQRRKVSAREGLGSPIDFDAPAAVPLIGRGERDNLLKTPRVDPITYKPSKKWKGFLANGNSDSAIPTRCPAGYRARFSTSDKNTKIPRVDGKQCMVAGVLPQQKKLKFNLVVFPKGMNKLEPVLSMLTDKLNWRPLGQTAKRLFTREGVEIMKFDAIRNGMSFLVTPGHAYTPEPLAKTKVNNTTPTTALKATGTLAVGRHSRPTSAPTAADALVVHNINLEPQQAPVKATNSLPLPSQLPKSSYTLSAQKGRQRASGKGIAKPISVRVFSNGEYGDCHYDPFPFRTVTLRPIHKTIRAVVNTIERELEWNSLGKKVETLYDATGSEITSIEELVDGQSIVASSGDRFVIPHPNSVLHQDVMRLLGNSNVTPIFTGGHPKKI</sequence>
<feature type="domain" description="Doublecortin" evidence="3">
    <location>
        <begin position="563"/>
        <end position="646"/>
    </location>
</feature>
<dbReference type="PROSITE" id="PS50309">
    <property type="entry name" value="DC"/>
    <property type="match status" value="2"/>
</dbReference>
<reference evidence="4 5" key="1">
    <citation type="journal article" date="2019" name="Genome Biol. Evol.">
        <title>Nanopore Sequencing Significantly Improves Genome Assembly of the Protozoan Parasite Trypanosoma cruzi.</title>
        <authorList>
            <person name="Diaz-Viraque F."/>
            <person name="Pita S."/>
            <person name="Greif G."/>
            <person name="de Souza R.C.M."/>
            <person name="Iraola G."/>
            <person name="Robello C."/>
        </authorList>
    </citation>
    <scope>NUCLEOTIDE SEQUENCE [LARGE SCALE GENOMIC DNA]</scope>
    <source>
        <strain evidence="4 5">Berenice</strain>
    </source>
</reference>
<protein>
    <recommendedName>
        <fullName evidence="3">Doublecortin domain-containing protein</fullName>
    </recommendedName>
</protein>
<dbReference type="VEuPathDB" id="TriTrypDB:ECC02_001765"/>
<dbReference type="Pfam" id="PF03607">
    <property type="entry name" value="DCX"/>
    <property type="match status" value="1"/>
</dbReference>
<dbReference type="VEuPathDB" id="TriTrypDB:BCY84_15260"/>
<keyword evidence="1" id="KW-0175">Coiled coil</keyword>
<dbReference type="SUPFAM" id="SSF89837">
    <property type="entry name" value="Doublecortin (DC)"/>
    <property type="match status" value="2"/>
</dbReference>
<feature type="domain" description="Doublecortin" evidence="3">
    <location>
        <begin position="408"/>
        <end position="475"/>
    </location>
</feature>
<gene>
    <name evidence="4" type="ORF">ECC02_001765</name>
</gene>
<dbReference type="GO" id="GO:0035556">
    <property type="term" value="P:intracellular signal transduction"/>
    <property type="evidence" value="ECO:0007669"/>
    <property type="project" value="InterPro"/>
</dbReference>